<dbReference type="InterPro" id="IPR008271">
    <property type="entry name" value="Ser/Thr_kinase_AS"/>
</dbReference>
<evidence type="ECO:0000256" key="5">
    <source>
        <dbReference type="ARBA" id="ARBA00022777"/>
    </source>
</evidence>
<dbReference type="Pfam" id="PF00069">
    <property type="entry name" value="Pkinase"/>
    <property type="match status" value="2"/>
</dbReference>
<keyword evidence="14" id="KW-1185">Reference proteome</keyword>
<dbReference type="SUPFAM" id="SSF56112">
    <property type="entry name" value="Protein kinase-like (PK-like)"/>
    <property type="match status" value="1"/>
</dbReference>
<evidence type="ECO:0000256" key="2">
    <source>
        <dbReference type="ARBA" id="ARBA00022527"/>
    </source>
</evidence>
<dbReference type="PROSITE" id="PS00108">
    <property type="entry name" value="PROTEIN_KINASE_ST"/>
    <property type="match status" value="1"/>
</dbReference>
<dbReference type="SMART" id="SM00220">
    <property type="entry name" value="S_TKc"/>
    <property type="match status" value="1"/>
</dbReference>
<accession>A0A9W7ZI81</accession>
<comment type="caution">
    <text evidence="13">The sequence shown here is derived from an EMBL/GenBank/DDBJ whole genome shotgun (WGS) entry which is preliminary data.</text>
</comment>
<dbReference type="PROSITE" id="PS00107">
    <property type="entry name" value="PROTEIN_KINASE_ATP"/>
    <property type="match status" value="1"/>
</dbReference>
<reference evidence="13" key="1">
    <citation type="submission" date="2022-07" db="EMBL/GenBank/DDBJ databases">
        <title>Phylogenomic reconstructions and comparative analyses of Kickxellomycotina fungi.</title>
        <authorList>
            <person name="Reynolds N.K."/>
            <person name="Stajich J.E."/>
            <person name="Barry K."/>
            <person name="Grigoriev I.V."/>
            <person name="Crous P."/>
            <person name="Smith M.E."/>
        </authorList>
    </citation>
    <scope>NUCLEOTIDE SEQUENCE</scope>
    <source>
        <strain evidence="13">RSA 861</strain>
    </source>
</reference>
<feature type="region of interest" description="Disordered" evidence="11">
    <location>
        <begin position="115"/>
        <end position="139"/>
    </location>
</feature>
<evidence type="ECO:0000256" key="1">
    <source>
        <dbReference type="ARBA" id="ARBA00012513"/>
    </source>
</evidence>
<keyword evidence="6 9" id="KW-0067">ATP-binding</keyword>
<gene>
    <name evidence="13" type="primary">ENV7_1</name>
    <name evidence="13" type="ORF">IWQ60_011012</name>
</gene>
<evidence type="ECO:0000256" key="10">
    <source>
        <dbReference type="RuleBase" id="RU000304"/>
    </source>
</evidence>
<dbReference type="InterPro" id="IPR011009">
    <property type="entry name" value="Kinase-like_dom_sf"/>
</dbReference>
<dbReference type="EMBL" id="JANBPT010001152">
    <property type="protein sequence ID" value="KAJ1909743.1"/>
    <property type="molecule type" value="Genomic_DNA"/>
</dbReference>
<evidence type="ECO:0000313" key="14">
    <source>
        <dbReference type="Proteomes" id="UP001150569"/>
    </source>
</evidence>
<evidence type="ECO:0000313" key="13">
    <source>
        <dbReference type="EMBL" id="KAJ1909743.1"/>
    </source>
</evidence>
<feature type="compositionally biased region" description="Low complexity" evidence="11">
    <location>
        <begin position="129"/>
        <end position="139"/>
    </location>
</feature>
<feature type="domain" description="Protein kinase" evidence="12">
    <location>
        <begin position="37"/>
        <end position="419"/>
    </location>
</feature>
<keyword evidence="4 9" id="KW-0547">Nucleotide-binding</keyword>
<dbReference type="GO" id="GO:0004674">
    <property type="term" value="F:protein serine/threonine kinase activity"/>
    <property type="evidence" value="ECO:0007669"/>
    <property type="project" value="UniProtKB-KW"/>
</dbReference>
<evidence type="ECO:0000256" key="9">
    <source>
        <dbReference type="PROSITE-ProRule" id="PRU10141"/>
    </source>
</evidence>
<comment type="catalytic activity">
    <reaction evidence="8">
        <text>L-seryl-[protein] + ATP = O-phospho-L-seryl-[protein] + ADP + H(+)</text>
        <dbReference type="Rhea" id="RHEA:17989"/>
        <dbReference type="Rhea" id="RHEA-COMP:9863"/>
        <dbReference type="Rhea" id="RHEA-COMP:11604"/>
        <dbReference type="ChEBI" id="CHEBI:15378"/>
        <dbReference type="ChEBI" id="CHEBI:29999"/>
        <dbReference type="ChEBI" id="CHEBI:30616"/>
        <dbReference type="ChEBI" id="CHEBI:83421"/>
        <dbReference type="ChEBI" id="CHEBI:456216"/>
        <dbReference type="EC" id="2.7.11.1"/>
    </reaction>
</comment>
<keyword evidence="5 13" id="KW-0418">Kinase</keyword>
<evidence type="ECO:0000256" key="8">
    <source>
        <dbReference type="ARBA" id="ARBA00048679"/>
    </source>
</evidence>
<dbReference type="OrthoDB" id="248923at2759"/>
<evidence type="ECO:0000256" key="3">
    <source>
        <dbReference type="ARBA" id="ARBA00022679"/>
    </source>
</evidence>
<evidence type="ECO:0000256" key="7">
    <source>
        <dbReference type="ARBA" id="ARBA00047899"/>
    </source>
</evidence>
<keyword evidence="3 13" id="KW-0808">Transferase</keyword>
<dbReference type="Gene3D" id="3.30.200.20">
    <property type="entry name" value="Phosphorylase Kinase, domain 1"/>
    <property type="match status" value="1"/>
</dbReference>
<dbReference type="GO" id="GO:0005773">
    <property type="term" value="C:vacuole"/>
    <property type="evidence" value="ECO:0007669"/>
    <property type="project" value="GOC"/>
</dbReference>
<comment type="catalytic activity">
    <reaction evidence="7">
        <text>L-threonyl-[protein] + ATP = O-phospho-L-threonyl-[protein] + ADP + H(+)</text>
        <dbReference type="Rhea" id="RHEA:46608"/>
        <dbReference type="Rhea" id="RHEA-COMP:11060"/>
        <dbReference type="Rhea" id="RHEA-COMP:11605"/>
        <dbReference type="ChEBI" id="CHEBI:15378"/>
        <dbReference type="ChEBI" id="CHEBI:30013"/>
        <dbReference type="ChEBI" id="CHEBI:30616"/>
        <dbReference type="ChEBI" id="CHEBI:61977"/>
        <dbReference type="ChEBI" id="CHEBI:456216"/>
        <dbReference type="EC" id="2.7.11.1"/>
    </reaction>
</comment>
<evidence type="ECO:0000256" key="6">
    <source>
        <dbReference type="ARBA" id="ARBA00022840"/>
    </source>
</evidence>
<evidence type="ECO:0000256" key="4">
    <source>
        <dbReference type="ARBA" id="ARBA00022741"/>
    </source>
</evidence>
<dbReference type="EC" id="2.7.11.1" evidence="1"/>
<dbReference type="GO" id="GO:0006624">
    <property type="term" value="P:vacuolar protein processing"/>
    <property type="evidence" value="ECO:0007669"/>
    <property type="project" value="TreeGrafter"/>
</dbReference>
<protein>
    <recommendedName>
        <fullName evidence="1">non-specific serine/threonine protein kinase</fullName>
        <ecNumber evidence="1">2.7.11.1</ecNumber>
    </recommendedName>
</protein>
<dbReference type="PANTHER" id="PTHR45998">
    <property type="entry name" value="SERINE/THREONINE-PROTEIN KINASE 16"/>
    <property type="match status" value="1"/>
</dbReference>
<dbReference type="GO" id="GO:0005524">
    <property type="term" value="F:ATP binding"/>
    <property type="evidence" value="ECO:0007669"/>
    <property type="project" value="UniProtKB-UniRule"/>
</dbReference>
<feature type="binding site" evidence="9">
    <location>
        <position position="67"/>
    </location>
    <ligand>
        <name>ATP</name>
        <dbReference type="ChEBI" id="CHEBI:30616"/>
    </ligand>
</feature>
<feature type="region of interest" description="Disordered" evidence="11">
    <location>
        <begin position="200"/>
        <end position="255"/>
    </location>
</feature>
<dbReference type="Proteomes" id="UP001150569">
    <property type="component" value="Unassembled WGS sequence"/>
</dbReference>
<sequence length="420" mass="45885">MDIFQGLMSSMADMTRSAMSQCFPSSPEVLSINGHPYKVLTRLGEGGFSMVYLVRDLSTQEEFAVKKIRCAAGTDAYAWALREVDMYRRFHHSGIIQLRGVHVVKGISGAGSSLIGGSRNSGSGAEQRTAPSSALTSPATTSTIDQTVYMFLPYYRRGNLQDWIQRERLEGDAMDERNLLRLFTQICEAVRAMHEYQPGEDELPELNPQTHPGGGNDHSRASSTLNSSQGNDEVATTTTGQSAEGRGDSRDVSSYVRASDGARIVPYAHRDIKPANVMLKDDGTTPILMDLGSARRARVYIANRQQALQEQDDAAEHCSMPYRAPELFDVPTDTTLDEKVDIWSLGALLYALAYGPSPFECQMNEQGGSIALAVMNGKYAVPANDPYSPAVSQLVKFMLVTDPAQRPTIAEVLAKVQALS</sequence>
<organism evidence="13 14">
    <name type="scientific">Tieghemiomyces parasiticus</name>
    <dbReference type="NCBI Taxonomy" id="78921"/>
    <lineage>
        <taxon>Eukaryota</taxon>
        <taxon>Fungi</taxon>
        <taxon>Fungi incertae sedis</taxon>
        <taxon>Zoopagomycota</taxon>
        <taxon>Kickxellomycotina</taxon>
        <taxon>Dimargaritomycetes</taxon>
        <taxon>Dimargaritales</taxon>
        <taxon>Dimargaritaceae</taxon>
        <taxon>Tieghemiomyces</taxon>
    </lineage>
</organism>
<dbReference type="PROSITE" id="PS50011">
    <property type="entry name" value="PROTEIN_KINASE_DOM"/>
    <property type="match status" value="1"/>
</dbReference>
<dbReference type="GO" id="GO:0005794">
    <property type="term" value="C:Golgi apparatus"/>
    <property type="evidence" value="ECO:0007669"/>
    <property type="project" value="TreeGrafter"/>
</dbReference>
<dbReference type="AlphaFoldDB" id="A0A9W7ZI81"/>
<keyword evidence="2 10" id="KW-0723">Serine/threonine-protein kinase</keyword>
<feature type="compositionally biased region" description="Polar residues" evidence="11">
    <location>
        <begin position="221"/>
        <end position="242"/>
    </location>
</feature>
<comment type="similarity">
    <text evidence="10">Belongs to the protein kinase superfamily.</text>
</comment>
<evidence type="ECO:0000256" key="11">
    <source>
        <dbReference type="SAM" id="MobiDB-lite"/>
    </source>
</evidence>
<dbReference type="PANTHER" id="PTHR45998:SF2">
    <property type="entry name" value="SERINE_THREONINE-PROTEIN KINASE 16"/>
    <property type="match status" value="1"/>
</dbReference>
<dbReference type="InterPro" id="IPR000719">
    <property type="entry name" value="Prot_kinase_dom"/>
</dbReference>
<dbReference type="InterPro" id="IPR017441">
    <property type="entry name" value="Protein_kinase_ATP_BS"/>
</dbReference>
<dbReference type="GO" id="GO:0032889">
    <property type="term" value="P:regulation of vacuole fusion, non-autophagic"/>
    <property type="evidence" value="ECO:0007669"/>
    <property type="project" value="TreeGrafter"/>
</dbReference>
<evidence type="ECO:0000259" key="12">
    <source>
        <dbReference type="PROSITE" id="PS50011"/>
    </source>
</evidence>
<dbReference type="Gene3D" id="1.10.510.10">
    <property type="entry name" value="Transferase(Phosphotransferase) domain 1"/>
    <property type="match status" value="2"/>
</dbReference>
<proteinExistence type="inferred from homology"/>
<dbReference type="InterPro" id="IPR052239">
    <property type="entry name" value="Ser/Thr-specific_kinases"/>
</dbReference>
<name>A0A9W7ZI81_9FUNG</name>